<proteinExistence type="predicted"/>
<organism evidence="9 10">
    <name type="scientific">Hyaloscypha hepaticicola</name>
    <dbReference type="NCBI Taxonomy" id="2082293"/>
    <lineage>
        <taxon>Eukaryota</taxon>
        <taxon>Fungi</taxon>
        <taxon>Dikarya</taxon>
        <taxon>Ascomycota</taxon>
        <taxon>Pezizomycotina</taxon>
        <taxon>Leotiomycetes</taxon>
        <taxon>Helotiales</taxon>
        <taxon>Hyaloscyphaceae</taxon>
        <taxon>Hyaloscypha</taxon>
    </lineage>
</organism>
<dbReference type="InterPro" id="IPR050628">
    <property type="entry name" value="SNF2_RAD54_helicase_TF"/>
</dbReference>
<dbReference type="STRING" id="1745343.A0A2J6PVE7"/>
<dbReference type="Pfam" id="PF00271">
    <property type="entry name" value="Helicase_C"/>
    <property type="match status" value="1"/>
</dbReference>
<dbReference type="AlphaFoldDB" id="A0A2J6PVE7"/>
<keyword evidence="5" id="KW-0862">Zinc</keyword>
<name>A0A2J6PVE7_9HELO</name>
<dbReference type="InterPro" id="IPR038718">
    <property type="entry name" value="SNF2-like_sf"/>
</dbReference>
<reference evidence="9 10" key="1">
    <citation type="submission" date="2016-05" db="EMBL/GenBank/DDBJ databases">
        <title>A degradative enzymes factory behind the ericoid mycorrhizal symbiosis.</title>
        <authorList>
            <consortium name="DOE Joint Genome Institute"/>
            <person name="Martino E."/>
            <person name="Morin E."/>
            <person name="Grelet G."/>
            <person name="Kuo A."/>
            <person name="Kohler A."/>
            <person name="Daghino S."/>
            <person name="Barry K."/>
            <person name="Choi C."/>
            <person name="Cichocki N."/>
            <person name="Clum A."/>
            <person name="Copeland A."/>
            <person name="Hainaut M."/>
            <person name="Haridas S."/>
            <person name="Labutti K."/>
            <person name="Lindquist E."/>
            <person name="Lipzen A."/>
            <person name="Khouja H.-R."/>
            <person name="Murat C."/>
            <person name="Ohm R."/>
            <person name="Olson A."/>
            <person name="Spatafora J."/>
            <person name="Veneault-Fourrey C."/>
            <person name="Henrissat B."/>
            <person name="Grigoriev I."/>
            <person name="Martin F."/>
            <person name="Perotto S."/>
        </authorList>
    </citation>
    <scope>NUCLEOTIDE SEQUENCE [LARGE SCALE GENOMIC DNA]</scope>
    <source>
        <strain evidence="9 10">UAMH 7357</strain>
    </source>
</reference>
<dbReference type="Proteomes" id="UP000235672">
    <property type="component" value="Unassembled WGS sequence"/>
</dbReference>
<gene>
    <name evidence="9" type="ORF">NA56DRAFT_648336</name>
</gene>
<dbReference type="GO" id="GO:0008270">
    <property type="term" value="F:zinc ion binding"/>
    <property type="evidence" value="ECO:0007669"/>
    <property type="project" value="UniProtKB-KW"/>
</dbReference>
<keyword evidence="1" id="KW-0479">Metal-binding</keyword>
<dbReference type="PROSITE" id="PS51194">
    <property type="entry name" value="HELICASE_CTER"/>
    <property type="match status" value="1"/>
</dbReference>
<accession>A0A2J6PVE7</accession>
<dbReference type="PANTHER" id="PTHR45626:SF52">
    <property type="entry name" value="SINGLE-STRANDED DNA-DEPENDENT ATPASE (EUROFUNG)"/>
    <property type="match status" value="1"/>
</dbReference>
<dbReference type="GO" id="GO:0006281">
    <property type="term" value="P:DNA repair"/>
    <property type="evidence" value="ECO:0007669"/>
    <property type="project" value="TreeGrafter"/>
</dbReference>
<dbReference type="InterPro" id="IPR027417">
    <property type="entry name" value="P-loop_NTPase"/>
</dbReference>
<dbReference type="InterPro" id="IPR014001">
    <property type="entry name" value="Helicase_ATP-bd"/>
</dbReference>
<keyword evidence="2" id="KW-0547">Nucleotide-binding</keyword>
<dbReference type="PROSITE" id="PS00518">
    <property type="entry name" value="ZF_RING_1"/>
    <property type="match status" value="1"/>
</dbReference>
<dbReference type="CDD" id="cd18793">
    <property type="entry name" value="SF2_C_SNF"/>
    <property type="match status" value="1"/>
</dbReference>
<feature type="domain" description="Helicase ATP-binding" evidence="7">
    <location>
        <begin position="336"/>
        <end position="523"/>
    </location>
</feature>
<dbReference type="InterPro" id="IPR001650">
    <property type="entry name" value="Helicase_C-like"/>
</dbReference>
<dbReference type="InterPro" id="IPR000330">
    <property type="entry name" value="SNF2_N"/>
</dbReference>
<feature type="domain" description="Helicase C-terminal" evidence="8">
    <location>
        <begin position="739"/>
        <end position="904"/>
    </location>
</feature>
<dbReference type="SMART" id="SM00487">
    <property type="entry name" value="DEXDc"/>
    <property type="match status" value="1"/>
</dbReference>
<protein>
    <submittedName>
        <fullName evidence="9">Uncharacterized protein</fullName>
    </submittedName>
</protein>
<keyword evidence="10" id="KW-1185">Reference proteome</keyword>
<dbReference type="PANTHER" id="PTHR45626">
    <property type="entry name" value="TRANSCRIPTION TERMINATION FACTOR 2-RELATED"/>
    <property type="match status" value="1"/>
</dbReference>
<dbReference type="Gene3D" id="3.40.50.10810">
    <property type="entry name" value="Tandem AAA-ATPase domain"/>
    <property type="match status" value="1"/>
</dbReference>
<dbReference type="GO" id="GO:0005634">
    <property type="term" value="C:nucleus"/>
    <property type="evidence" value="ECO:0007669"/>
    <property type="project" value="TreeGrafter"/>
</dbReference>
<dbReference type="GO" id="GO:0016787">
    <property type="term" value="F:hydrolase activity"/>
    <property type="evidence" value="ECO:0007669"/>
    <property type="project" value="UniProtKB-KW"/>
</dbReference>
<dbReference type="SUPFAM" id="SSF52540">
    <property type="entry name" value="P-loop containing nucleoside triphosphate hydrolases"/>
    <property type="match status" value="2"/>
</dbReference>
<keyword evidence="4" id="KW-0378">Hydrolase</keyword>
<dbReference type="GO" id="GO:0008094">
    <property type="term" value="F:ATP-dependent activity, acting on DNA"/>
    <property type="evidence" value="ECO:0007669"/>
    <property type="project" value="TreeGrafter"/>
</dbReference>
<evidence type="ECO:0000259" key="8">
    <source>
        <dbReference type="PROSITE" id="PS51194"/>
    </source>
</evidence>
<evidence type="ECO:0000313" key="10">
    <source>
        <dbReference type="Proteomes" id="UP000235672"/>
    </source>
</evidence>
<evidence type="ECO:0000256" key="5">
    <source>
        <dbReference type="ARBA" id="ARBA00022833"/>
    </source>
</evidence>
<evidence type="ECO:0000256" key="3">
    <source>
        <dbReference type="ARBA" id="ARBA00022771"/>
    </source>
</evidence>
<dbReference type="OrthoDB" id="448448at2759"/>
<dbReference type="EMBL" id="KZ613497">
    <property type="protein sequence ID" value="PMD17906.1"/>
    <property type="molecule type" value="Genomic_DNA"/>
</dbReference>
<sequence>MEGQLPAGDFTSLEFDHETATILRGNQDYAPGNVHKRPWPFAAAADDQPYWLDRPSSASVRQPAEPLYLLGSIVNVNAQLRTSKYGVISRPNLLFSTTSSITLEVSLKGDYFELLNSGQPFAHLNRGFCSEARRLADFGVEFRAYLQKNSWEAYCATLNNFLPESSAKTFAVDINVYSFRHHADRIGDIFSQAGFFLQYPTHDFVDALYYNPQLLEFEGFEERQETSASFANGSTLELVEPGISMSSARTDLEHQRNGSDMVDSILNSLSHHGILHEIHTDQNRIRTELLPHQMKAIDFIRQREDSDLPLSLSLWKEQKFAGEETYFRHALTGTKRPKRDEAKGGIIADDMGLGKTLVVLSAIASSLNIATEFVSNHAGDLSNLSGIQRATKATLILAPSTLLIDSWIDEIRTHTYSSGITFHKHLGPERHKDEEMKLNFEKDIVFTTFATVASELIRGNSPLAKIHWFRIVLDEAHEIRNRSTKQFQAVHGLTAQQRWCLTGTPIQNSLEDLGALISFLRLPILDKAPTFRRYIIAPTTLNSRNRYRNLQTLLQTVCLRRTKEVLGLPEVIPEERLIRLSDRERREYDKLFGLSGNLVQMAASGHRSKISATVLHCIHELRLFCNNGSRRTGREMAETDDELLSELQQHSLNKCANCSGPIYSIDQSGASYGGIFISSCKHLVCNSCLPQCYKRRGNCVLCLRGDVPKRPSYDGMPALYYADENGDLLKRPLEEYPSKLQALLNDLRGEASSKCIVFSSWKKTLDLAAQLLDLYGMHYDVIHGGLSLAKRLKVLGDFKSETGPSILLMTLGTGAVGLNLAVASRIYILEPQWNPFIEFQAMARAQRLGQTKQVAVIRYIMERTIEQSNVLSKQRKKAALAGDGFGKEKLYDSLQYFGIQPRIR</sequence>
<dbReference type="CDD" id="cd18008">
    <property type="entry name" value="DEXDc_SHPRH-like"/>
    <property type="match status" value="1"/>
</dbReference>
<dbReference type="Pfam" id="PF00176">
    <property type="entry name" value="SNF2-rel_dom"/>
    <property type="match status" value="1"/>
</dbReference>
<dbReference type="SMART" id="SM00490">
    <property type="entry name" value="HELICc"/>
    <property type="match status" value="1"/>
</dbReference>
<dbReference type="InterPro" id="IPR017907">
    <property type="entry name" value="Znf_RING_CS"/>
</dbReference>
<evidence type="ECO:0000313" key="9">
    <source>
        <dbReference type="EMBL" id="PMD17906.1"/>
    </source>
</evidence>
<evidence type="ECO:0000256" key="1">
    <source>
        <dbReference type="ARBA" id="ARBA00022723"/>
    </source>
</evidence>
<dbReference type="InterPro" id="IPR049730">
    <property type="entry name" value="SNF2/RAD54-like_C"/>
</dbReference>
<evidence type="ECO:0000256" key="6">
    <source>
        <dbReference type="ARBA" id="ARBA00022840"/>
    </source>
</evidence>
<evidence type="ECO:0000256" key="2">
    <source>
        <dbReference type="ARBA" id="ARBA00022741"/>
    </source>
</evidence>
<dbReference type="GO" id="GO:0005524">
    <property type="term" value="F:ATP binding"/>
    <property type="evidence" value="ECO:0007669"/>
    <property type="project" value="UniProtKB-KW"/>
</dbReference>
<evidence type="ECO:0000256" key="4">
    <source>
        <dbReference type="ARBA" id="ARBA00022801"/>
    </source>
</evidence>
<keyword evidence="6" id="KW-0067">ATP-binding</keyword>
<dbReference type="Gene3D" id="3.40.50.300">
    <property type="entry name" value="P-loop containing nucleotide triphosphate hydrolases"/>
    <property type="match status" value="1"/>
</dbReference>
<keyword evidence="3" id="KW-0863">Zinc-finger</keyword>
<dbReference type="PROSITE" id="PS51192">
    <property type="entry name" value="HELICASE_ATP_BIND_1"/>
    <property type="match status" value="1"/>
</dbReference>
<evidence type="ECO:0000259" key="7">
    <source>
        <dbReference type="PROSITE" id="PS51192"/>
    </source>
</evidence>